<dbReference type="PANTHER" id="PTHR47633">
    <property type="entry name" value="IMMUNOGLOBULIN"/>
    <property type="match status" value="1"/>
</dbReference>
<feature type="binding site" evidence="6">
    <location>
        <position position="194"/>
    </location>
    <ligand>
        <name>ATP</name>
        <dbReference type="ChEBI" id="CHEBI:30616"/>
    </ligand>
</feature>
<dbReference type="FunFam" id="3.30.200.20:FF:000424">
    <property type="entry name" value="obscurin isoform X5"/>
    <property type="match status" value="1"/>
</dbReference>
<dbReference type="SUPFAM" id="SSF48726">
    <property type="entry name" value="Immunoglobulin"/>
    <property type="match status" value="1"/>
</dbReference>
<dbReference type="Pfam" id="PF07679">
    <property type="entry name" value="I-set"/>
    <property type="match status" value="1"/>
</dbReference>
<dbReference type="InterPro" id="IPR017441">
    <property type="entry name" value="Protein_kinase_ATP_BS"/>
</dbReference>
<evidence type="ECO:0008006" key="11">
    <source>
        <dbReference type="Google" id="ProtNLM"/>
    </source>
</evidence>
<dbReference type="PROSITE" id="PS50835">
    <property type="entry name" value="IG_LIKE"/>
    <property type="match status" value="1"/>
</dbReference>
<evidence type="ECO:0000259" key="8">
    <source>
        <dbReference type="PROSITE" id="PS50835"/>
    </source>
</evidence>
<feature type="domain" description="Ig-like" evidence="8">
    <location>
        <begin position="54"/>
        <end position="142"/>
    </location>
</feature>
<dbReference type="InterPro" id="IPR000719">
    <property type="entry name" value="Prot_kinase_dom"/>
</dbReference>
<keyword evidence="5" id="KW-0393">Immunoglobulin domain</keyword>
<dbReference type="Gene3D" id="3.30.200.20">
    <property type="entry name" value="Phosphorylase Kinase, domain 1"/>
    <property type="match status" value="1"/>
</dbReference>
<keyword evidence="6" id="KW-0067">ATP-binding</keyword>
<dbReference type="Pfam" id="PF00069">
    <property type="entry name" value="Pkinase"/>
    <property type="match status" value="1"/>
</dbReference>
<accession>A0A974HEY3</accession>
<dbReference type="SUPFAM" id="SSF56112">
    <property type="entry name" value="Protein kinase-like (PK-like)"/>
    <property type="match status" value="1"/>
</dbReference>
<dbReference type="FunFam" id="2.60.40.10:FF:000147">
    <property type="entry name" value="Myosin light chain kinase"/>
    <property type="match status" value="1"/>
</dbReference>
<dbReference type="InterPro" id="IPR003599">
    <property type="entry name" value="Ig_sub"/>
</dbReference>
<dbReference type="InterPro" id="IPR036179">
    <property type="entry name" value="Ig-like_dom_sf"/>
</dbReference>
<comment type="similarity">
    <text evidence="2">Belongs to the protein kinase superfamily. CAMK Ser/Thr protein kinase family.</text>
</comment>
<keyword evidence="3" id="KW-0963">Cytoplasm</keyword>
<dbReference type="GO" id="GO:0004672">
    <property type="term" value="F:protein kinase activity"/>
    <property type="evidence" value="ECO:0007669"/>
    <property type="project" value="InterPro"/>
</dbReference>
<dbReference type="PROSITE" id="PS50011">
    <property type="entry name" value="PROTEIN_KINASE_DOM"/>
    <property type="match status" value="1"/>
</dbReference>
<evidence type="ECO:0000256" key="6">
    <source>
        <dbReference type="PROSITE-ProRule" id="PRU10141"/>
    </source>
</evidence>
<dbReference type="InterPro" id="IPR013783">
    <property type="entry name" value="Ig-like_fold"/>
</dbReference>
<proteinExistence type="inferred from homology"/>
<dbReference type="InterPro" id="IPR007110">
    <property type="entry name" value="Ig-like_dom"/>
</dbReference>
<protein>
    <recommendedName>
        <fullName evidence="11">Ig-like domain-containing protein</fullName>
    </recommendedName>
</protein>
<dbReference type="SMART" id="SM00409">
    <property type="entry name" value="IG"/>
    <property type="match status" value="1"/>
</dbReference>
<comment type="subcellular location">
    <subcellularLocation>
        <location evidence="1">Cytoplasm</location>
    </subcellularLocation>
</comment>
<reference evidence="10" key="1">
    <citation type="journal article" date="2016" name="Nature">
        <title>Genome evolution in the allotetraploid frog Xenopus laevis.</title>
        <authorList>
            <person name="Session A.M."/>
            <person name="Uno Y."/>
            <person name="Kwon T."/>
            <person name="Chapman J.A."/>
            <person name="Toyoda A."/>
            <person name="Takahashi S."/>
            <person name="Fukui A."/>
            <person name="Hikosaka A."/>
            <person name="Suzuki A."/>
            <person name="Kondo M."/>
            <person name="van Heeringen S.J."/>
            <person name="Quigley I."/>
            <person name="Heinz S."/>
            <person name="Ogino H."/>
            <person name="Ochi H."/>
            <person name="Hellsten U."/>
            <person name="Lyons J.B."/>
            <person name="Simakov O."/>
            <person name="Putnam N."/>
            <person name="Stites J."/>
            <person name="Kuroki Y."/>
            <person name="Tanaka T."/>
            <person name="Michiue T."/>
            <person name="Watanabe M."/>
            <person name="Bogdanovic O."/>
            <person name="Lister R."/>
            <person name="Georgiou G."/>
            <person name="Paranjpe S.S."/>
            <person name="van Kruijsbergen I."/>
            <person name="Shu S."/>
            <person name="Carlson J."/>
            <person name="Kinoshita T."/>
            <person name="Ohta Y."/>
            <person name="Mawaribuchi S."/>
            <person name="Jenkins J."/>
            <person name="Grimwood J."/>
            <person name="Schmutz J."/>
            <person name="Mitros T."/>
            <person name="Mozaffari S.V."/>
            <person name="Suzuki Y."/>
            <person name="Haramoto Y."/>
            <person name="Yamamoto T.S."/>
            <person name="Takagi C."/>
            <person name="Heald R."/>
            <person name="Miller K."/>
            <person name="Haudenschild C."/>
            <person name="Kitzman J."/>
            <person name="Nakayama T."/>
            <person name="Izutsu Y."/>
            <person name="Robert J."/>
            <person name="Fortriede J."/>
            <person name="Burns K."/>
            <person name="Lotay V."/>
            <person name="Karimi K."/>
            <person name="Yasuoka Y."/>
            <person name="Dichmann D.S."/>
            <person name="Flajnik M.F."/>
            <person name="Houston D.W."/>
            <person name="Shendure J."/>
            <person name="DuPasquier L."/>
            <person name="Vize P.D."/>
            <person name="Zorn A.M."/>
            <person name="Ito M."/>
            <person name="Marcotte E.M."/>
            <person name="Wallingford J.B."/>
            <person name="Ito Y."/>
            <person name="Asashima M."/>
            <person name="Ueno N."/>
            <person name="Matsuda Y."/>
            <person name="Veenstra G.J."/>
            <person name="Fujiyama A."/>
            <person name="Harland R.M."/>
            <person name="Taira M."/>
            <person name="Rokhsar D.S."/>
        </authorList>
    </citation>
    <scope>NUCLEOTIDE SEQUENCE [LARGE SCALE GENOMIC DNA]</scope>
    <source>
        <strain evidence="10">J</strain>
    </source>
</reference>
<keyword evidence="4" id="KW-0677">Repeat</keyword>
<keyword evidence="6" id="KW-0547">Nucleotide-binding</keyword>
<dbReference type="Proteomes" id="UP000694892">
    <property type="component" value="Chromosome 6L"/>
</dbReference>
<dbReference type="InterPro" id="IPR013098">
    <property type="entry name" value="Ig_I-set"/>
</dbReference>
<name>A0A974HEY3_XENLA</name>
<dbReference type="GO" id="GO:0005737">
    <property type="term" value="C:cytoplasm"/>
    <property type="evidence" value="ECO:0007669"/>
    <property type="project" value="UniProtKB-SubCell"/>
</dbReference>
<dbReference type="EMBL" id="CM004476">
    <property type="protein sequence ID" value="OCT75408.1"/>
    <property type="molecule type" value="Genomic_DNA"/>
</dbReference>
<evidence type="ECO:0000313" key="9">
    <source>
        <dbReference type="EMBL" id="OCT75408.1"/>
    </source>
</evidence>
<evidence type="ECO:0000313" key="10">
    <source>
        <dbReference type="Proteomes" id="UP000694892"/>
    </source>
</evidence>
<evidence type="ECO:0000256" key="5">
    <source>
        <dbReference type="ARBA" id="ARBA00023319"/>
    </source>
</evidence>
<gene>
    <name evidence="9" type="ORF">XELAEV_18030587mg</name>
</gene>
<dbReference type="AlphaFoldDB" id="A0A974HEY3"/>
<feature type="domain" description="Protein kinase" evidence="7">
    <location>
        <begin position="165"/>
        <end position="243"/>
    </location>
</feature>
<dbReference type="Gene3D" id="2.60.40.10">
    <property type="entry name" value="Immunoglobulins"/>
    <property type="match status" value="1"/>
</dbReference>
<dbReference type="PROSITE" id="PS00107">
    <property type="entry name" value="PROTEIN_KINASE_ATP"/>
    <property type="match status" value="1"/>
</dbReference>
<evidence type="ECO:0000259" key="7">
    <source>
        <dbReference type="PROSITE" id="PS50011"/>
    </source>
</evidence>
<dbReference type="PANTHER" id="PTHR47633:SF4">
    <property type="entry name" value="MYOPALLADIN ISOFORM X1"/>
    <property type="match status" value="1"/>
</dbReference>
<evidence type="ECO:0000256" key="3">
    <source>
        <dbReference type="ARBA" id="ARBA00022490"/>
    </source>
</evidence>
<dbReference type="OMA" id="EDEETCW"/>
<evidence type="ECO:0000256" key="4">
    <source>
        <dbReference type="ARBA" id="ARBA00022737"/>
    </source>
</evidence>
<evidence type="ECO:0000256" key="2">
    <source>
        <dbReference type="ARBA" id="ARBA00006692"/>
    </source>
</evidence>
<organism evidence="9 10">
    <name type="scientific">Xenopus laevis</name>
    <name type="common">African clawed frog</name>
    <dbReference type="NCBI Taxonomy" id="8355"/>
    <lineage>
        <taxon>Eukaryota</taxon>
        <taxon>Metazoa</taxon>
        <taxon>Chordata</taxon>
        <taxon>Craniata</taxon>
        <taxon>Vertebrata</taxon>
        <taxon>Euteleostomi</taxon>
        <taxon>Amphibia</taxon>
        <taxon>Batrachia</taxon>
        <taxon>Anura</taxon>
        <taxon>Pipoidea</taxon>
        <taxon>Pipidae</taxon>
        <taxon>Xenopodinae</taxon>
        <taxon>Xenopus</taxon>
        <taxon>Xenopus</taxon>
    </lineage>
</organism>
<sequence length="243" mass="27805">MAIAEEKLGMEASDWYLRRAPAPAHIWDVHSQVYIQSTETTCVHFKDDKATTPPYMQVTIEDVHTQCGDAARFDAMIEGTPPLTIAWYKNNILLNESERIQIMKEERKYSLILQDTKPDDGGIYTCVAKNMGGEVSCKAELVMHEDTKEHTEETLQKRRKLKSFFEVKEEIGRGCFGFVKRVVHKGNGANCAAKFIPLRSKTRQQAYREKDLLSEISHSKVTCLLDAFETRKTLILILDMYPL</sequence>
<evidence type="ECO:0000256" key="1">
    <source>
        <dbReference type="ARBA" id="ARBA00004496"/>
    </source>
</evidence>
<dbReference type="GO" id="GO:0005524">
    <property type="term" value="F:ATP binding"/>
    <property type="evidence" value="ECO:0007669"/>
    <property type="project" value="UniProtKB-UniRule"/>
</dbReference>
<dbReference type="InterPro" id="IPR011009">
    <property type="entry name" value="Kinase-like_dom_sf"/>
</dbReference>